<name>A0A6C0AHQ7_9ZZZZ</name>
<dbReference type="InterPro" id="IPR003034">
    <property type="entry name" value="SAP_dom"/>
</dbReference>
<reference evidence="2" key="1">
    <citation type="journal article" date="2020" name="Nature">
        <title>Giant virus diversity and host interactions through global metagenomics.</title>
        <authorList>
            <person name="Schulz F."/>
            <person name="Roux S."/>
            <person name="Paez-Espino D."/>
            <person name="Jungbluth S."/>
            <person name="Walsh D.A."/>
            <person name="Denef V.J."/>
            <person name="McMahon K.D."/>
            <person name="Konstantinidis K.T."/>
            <person name="Eloe-Fadrosh E.A."/>
            <person name="Kyrpides N.C."/>
            <person name="Woyke T."/>
        </authorList>
    </citation>
    <scope>NUCLEOTIDE SEQUENCE</scope>
    <source>
        <strain evidence="2">GVMAG-S-1035118-87</strain>
    </source>
</reference>
<dbReference type="PROSITE" id="PS50800">
    <property type="entry name" value="SAP"/>
    <property type="match status" value="1"/>
</dbReference>
<organism evidence="2">
    <name type="scientific">viral metagenome</name>
    <dbReference type="NCBI Taxonomy" id="1070528"/>
    <lineage>
        <taxon>unclassified sequences</taxon>
        <taxon>metagenomes</taxon>
        <taxon>organismal metagenomes</taxon>
    </lineage>
</organism>
<evidence type="ECO:0000313" key="2">
    <source>
        <dbReference type="EMBL" id="QHS79186.1"/>
    </source>
</evidence>
<dbReference type="EMBL" id="MN740626">
    <property type="protein sequence ID" value="QHS79186.1"/>
    <property type="molecule type" value="Genomic_DNA"/>
</dbReference>
<dbReference type="AlphaFoldDB" id="A0A6C0AHQ7"/>
<evidence type="ECO:0000259" key="1">
    <source>
        <dbReference type="PROSITE" id="PS50800"/>
    </source>
</evidence>
<feature type="domain" description="SAP" evidence="1">
    <location>
        <begin position="70"/>
        <end position="104"/>
    </location>
</feature>
<accession>A0A6C0AHQ7</accession>
<proteinExistence type="predicted"/>
<protein>
    <recommendedName>
        <fullName evidence="1">SAP domain-containing protein</fullName>
    </recommendedName>
</protein>
<sequence length="109" mass="12883">MHSNFVFTQTNFESLKDPKWTEAHWRIQNRVCWHYGEPQTIIHNGYLVSNPEKYKDYFHILHPKKPLYAMNHYSANELKTMARQLGVLDTGTRAELYARITETVAASRE</sequence>